<dbReference type="InterPro" id="IPR010131">
    <property type="entry name" value="MdtP/NodT-like"/>
</dbReference>
<dbReference type="Proteomes" id="UP000541583">
    <property type="component" value="Unassembled WGS sequence"/>
</dbReference>
<name>A0ABR6PD80_9SPHI</name>
<sequence length="418" mass="47734">MKIKYFLVVICLMVSQIVCAQTDTLKISFQQAERTFLENNLGLIAERFHVAAVRALIDQAKLWDNPTLATDQNLYDNTHTFFNHAHGNGEIYAVLSQVFLTAGKRGKEIRMARDQASLEEAQFRVLMRNLHYNLQLDFAQLATLNEQAKVFRYEMTAGDSLVKAIENAYKTDKTKEKDVIRLKALLFSVENDQVDNSSQINNLEAELKSLLRTKSTVFILPLVKVIPTEETEFNIPELIRKAQQNRADFQAAQYTVDYAADNLAYQKSLAIPNVTVGVDYDRINSYAPNYLGLQIGLPLPVFNRNQGNIKSARYNLESQQNQVKDNELRLENGVIATVQQYQLSKALLVNKHLEFNEQYDRLFKTLLVNYKSGKTGLTDFVDFFDSYKDTKLKILQQQFNLQKAIADVNYTVGTTVVK</sequence>
<evidence type="ECO:0000313" key="4">
    <source>
        <dbReference type="Proteomes" id="UP000541583"/>
    </source>
</evidence>
<keyword evidence="2" id="KW-0732">Signal</keyword>
<dbReference type="SUPFAM" id="SSF56954">
    <property type="entry name" value="Outer membrane efflux proteins (OEP)"/>
    <property type="match status" value="1"/>
</dbReference>
<dbReference type="RefSeq" id="WP_076369802.1">
    <property type="nucleotide sequence ID" value="NZ_FTMG01000001.1"/>
</dbReference>
<comment type="similarity">
    <text evidence="1">Belongs to the outer membrane factor (OMF) (TC 1.B.17) family.</text>
</comment>
<reference evidence="3 4" key="1">
    <citation type="submission" date="2020-08" db="EMBL/GenBank/DDBJ databases">
        <title>Genomic Encyclopedia of Type Strains, Phase IV (KMG-V): Genome sequencing to study the core and pangenomes of soil and plant-associated prokaryotes.</title>
        <authorList>
            <person name="Whitman W."/>
        </authorList>
    </citation>
    <scope>NUCLEOTIDE SEQUENCE [LARGE SCALE GENOMIC DNA]</scope>
    <source>
        <strain evidence="3 4">ANJLi2</strain>
    </source>
</reference>
<dbReference type="PANTHER" id="PTHR30203">
    <property type="entry name" value="OUTER MEMBRANE CATION EFFLUX PROTEIN"/>
    <property type="match status" value="1"/>
</dbReference>
<dbReference type="Gene3D" id="1.20.1600.10">
    <property type="entry name" value="Outer membrane efflux proteins (OEP)"/>
    <property type="match status" value="1"/>
</dbReference>
<comment type="caution">
    <text evidence="3">The sequence shown here is derived from an EMBL/GenBank/DDBJ whole genome shotgun (WGS) entry which is preliminary data.</text>
</comment>
<dbReference type="Pfam" id="PF02321">
    <property type="entry name" value="OEP"/>
    <property type="match status" value="1"/>
</dbReference>
<evidence type="ECO:0000256" key="1">
    <source>
        <dbReference type="ARBA" id="ARBA00007613"/>
    </source>
</evidence>
<accession>A0ABR6PD80</accession>
<evidence type="ECO:0000256" key="2">
    <source>
        <dbReference type="SAM" id="SignalP"/>
    </source>
</evidence>
<gene>
    <name evidence="3" type="ORF">HDF23_000441</name>
</gene>
<feature type="chain" id="PRO_5045478595" evidence="2">
    <location>
        <begin position="21"/>
        <end position="418"/>
    </location>
</feature>
<evidence type="ECO:0000313" key="3">
    <source>
        <dbReference type="EMBL" id="MBB6107711.1"/>
    </source>
</evidence>
<dbReference type="InterPro" id="IPR003423">
    <property type="entry name" value="OMP_efflux"/>
</dbReference>
<keyword evidence="4" id="KW-1185">Reference proteome</keyword>
<organism evidence="3 4">
    <name type="scientific">Mucilaginibacter lappiensis</name>
    <dbReference type="NCBI Taxonomy" id="354630"/>
    <lineage>
        <taxon>Bacteria</taxon>
        <taxon>Pseudomonadati</taxon>
        <taxon>Bacteroidota</taxon>
        <taxon>Sphingobacteriia</taxon>
        <taxon>Sphingobacteriales</taxon>
        <taxon>Sphingobacteriaceae</taxon>
        <taxon>Mucilaginibacter</taxon>
    </lineage>
</organism>
<feature type="signal peptide" evidence="2">
    <location>
        <begin position="1"/>
        <end position="20"/>
    </location>
</feature>
<dbReference type="EMBL" id="JACHCB010000001">
    <property type="protein sequence ID" value="MBB6107711.1"/>
    <property type="molecule type" value="Genomic_DNA"/>
</dbReference>
<protein>
    <submittedName>
        <fullName evidence="3">Cobalt-zinc-cadmium efflux system outer membrane protein</fullName>
    </submittedName>
</protein>
<proteinExistence type="inferred from homology"/>
<dbReference type="PANTHER" id="PTHR30203:SF23">
    <property type="entry name" value="OUTER MEMBRANE EFFLUX PROTEIN"/>
    <property type="match status" value="1"/>
</dbReference>